<evidence type="ECO:0000313" key="2">
    <source>
        <dbReference type="Proteomes" id="UP000280834"/>
    </source>
</evidence>
<organism evidence="3">
    <name type="scientific">Brugia timori</name>
    <dbReference type="NCBI Taxonomy" id="42155"/>
    <lineage>
        <taxon>Eukaryota</taxon>
        <taxon>Metazoa</taxon>
        <taxon>Ecdysozoa</taxon>
        <taxon>Nematoda</taxon>
        <taxon>Chromadorea</taxon>
        <taxon>Rhabditida</taxon>
        <taxon>Spirurina</taxon>
        <taxon>Spiruromorpha</taxon>
        <taxon>Filarioidea</taxon>
        <taxon>Onchocercidae</taxon>
        <taxon>Brugia</taxon>
    </lineage>
</organism>
<evidence type="ECO:0000313" key="1">
    <source>
        <dbReference type="EMBL" id="VDO48252.1"/>
    </source>
</evidence>
<dbReference type="WBParaSite" id="BTMF_0001620101-mRNA-1">
    <property type="protein sequence ID" value="BTMF_0001620101-mRNA-1"/>
    <property type="gene ID" value="BTMF_0001620101"/>
</dbReference>
<sequence length="41" mass="4757">MNLIQSKSFYDGISIQIPVNEICTDNDIFLKQTDFIYLSTK</sequence>
<protein>
    <submittedName>
        <fullName evidence="3">Transposase</fullName>
    </submittedName>
</protein>
<reference evidence="3" key="1">
    <citation type="submission" date="2017-02" db="UniProtKB">
        <authorList>
            <consortium name="WormBaseParasite"/>
        </authorList>
    </citation>
    <scope>IDENTIFICATION</scope>
</reference>
<proteinExistence type="predicted"/>
<accession>A0A0R3R845</accession>
<evidence type="ECO:0000313" key="3">
    <source>
        <dbReference type="WBParaSite" id="BTMF_0001620101-mRNA-1"/>
    </source>
</evidence>
<name>A0A0R3R845_9BILA</name>
<gene>
    <name evidence="1" type="ORF">BTMF_LOCUS14181</name>
</gene>
<dbReference type="AlphaFoldDB" id="A0A0R3R845"/>
<keyword evidence="2" id="KW-1185">Reference proteome</keyword>
<dbReference type="EMBL" id="UZAG01020890">
    <property type="protein sequence ID" value="VDO48252.1"/>
    <property type="molecule type" value="Genomic_DNA"/>
</dbReference>
<reference evidence="1 2" key="2">
    <citation type="submission" date="2018-11" db="EMBL/GenBank/DDBJ databases">
        <authorList>
            <consortium name="Pathogen Informatics"/>
        </authorList>
    </citation>
    <scope>NUCLEOTIDE SEQUENCE [LARGE SCALE GENOMIC DNA]</scope>
</reference>
<dbReference type="Proteomes" id="UP000280834">
    <property type="component" value="Unassembled WGS sequence"/>
</dbReference>